<dbReference type="Proteomes" id="UP001487740">
    <property type="component" value="Unassembled WGS sequence"/>
</dbReference>
<evidence type="ECO:0000313" key="1">
    <source>
        <dbReference type="EMBL" id="KAK8389473.1"/>
    </source>
</evidence>
<dbReference type="EMBL" id="JARAKH010000027">
    <property type="protein sequence ID" value="KAK8389473.1"/>
    <property type="molecule type" value="Genomic_DNA"/>
</dbReference>
<dbReference type="InterPro" id="IPR052055">
    <property type="entry name" value="Hepadnavirus_pol/RT"/>
</dbReference>
<protein>
    <submittedName>
        <fullName evidence="1">Uncharacterized protein</fullName>
    </submittedName>
</protein>
<organism evidence="1 2">
    <name type="scientific">Scylla paramamosain</name>
    <name type="common">Mud crab</name>
    <dbReference type="NCBI Taxonomy" id="85552"/>
    <lineage>
        <taxon>Eukaryota</taxon>
        <taxon>Metazoa</taxon>
        <taxon>Ecdysozoa</taxon>
        <taxon>Arthropoda</taxon>
        <taxon>Crustacea</taxon>
        <taxon>Multicrustacea</taxon>
        <taxon>Malacostraca</taxon>
        <taxon>Eumalacostraca</taxon>
        <taxon>Eucarida</taxon>
        <taxon>Decapoda</taxon>
        <taxon>Pleocyemata</taxon>
        <taxon>Brachyura</taxon>
        <taxon>Eubrachyura</taxon>
        <taxon>Portunoidea</taxon>
        <taxon>Portunidae</taxon>
        <taxon>Portuninae</taxon>
        <taxon>Scylla</taxon>
    </lineage>
</organism>
<comment type="caution">
    <text evidence="1">The sequence shown here is derived from an EMBL/GenBank/DDBJ whole genome shotgun (WGS) entry which is preliminary data.</text>
</comment>
<dbReference type="PANTHER" id="PTHR33050">
    <property type="entry name" value="REVERSE TRANSCRIPTASE DOMAIN-CONTAINING PROTEIN"/>
    <property type="match status" value="1"/>
</dbReference>
<keyword evidence="2" id="KW-1185">Reference proteome</keyword>
<reference evidence="1 2" key="1">
    <citation type="submission" date="2023-03" db="EMBL/GenBank/DDBJ databases">
        <title>High-quality genome of Scylla paramamosain provides insights in environmental adaptation.</title>
        <authorList>
            <person name="Zhang L."/>
        </authorList>
    </citation>
    <scope>NUCLEOTIDE SEQUENCE [LARGE SCALE GENOMIC DNA]</scope>
    <source>
        <strain evidence="1">LZ_2023a</strain>
        <tissue evidence="1">Muscle</tissue>
    </source>
</reference>
<name>A0AAW0TP00_SCYPA</name>
<dbReference type="GO" id="GO:0071897">
    <property type="term" value="P:DNA biosynthetic process"/>
    <property type="evidence" value="ECO:0007669"/>
    <property type="project" value="UniProtKB-ARBA"/>
</dbReference>
<evidence type="ECO:0000313" key="2">
    <source>
        <dbReference type="Proteomes" id="UP001487740"/>
    </source>
</evidence>
<dbReference type="SUPFAM" id="SSF56672">
    <property type="entry name" value="DNA/RNA polymerases"/>
    <property type="match status" value="1"/>
</dbReference>
<sequence>MTTASVLSRLGFLINHKKSQPVPTQDANWLGVRWITDQGLWGIPISKQEELRDLLHRFSNTEPFHSAQDPVLLWTDASLSGGGGHTHSAAVSGSWTPLEEHLHINLLEVRAVHHCLLHLDLSHQWIHLFIDNAPSQCAINKLSCKSPNLLKEVTHLVHLLQLRSLKIKAFRISTLLNAKADALSRTSHPLLEWELPQKIFHQLQLLRGPLEIDLMATSENSKLSLFISPHPHPRAWGHNALAWDWNQWSRIYIFPPKWLIPLVVSKLQTYRPHGLIVLPWYPAEPWFPYVLNRSLDHWTLNLLDPTKNGRRASENWTAFHF</sequence>
<dbReference type="AlphaFoldDB" id="A0AAW0TP00"/>
<accession>A0AAW0TP00</accession>
<gene>
    <name evidence="1" type="ORF">O3P69_008875</name>
</gene>
<proteinExistence type="predicted"/>
<dbReference type="PANTHER" id="PTHR33050:SF7">
    <property type="entry name" value="RIBONUCLEASE H"/>
    <property type="match status" value="1"/>
</dbReference>
<dbReference type="CDD" id="cd09275">
    <property type="entry name" value="RNase_HI_RT_DIRS1"/>
    <property type="match status" value="1"/>
</dbReference>
<dbReference type="InterPro" id="IPR043502">
    <property type="entry name" value="DNA/RNA_pol_sf"/>
</dbReference>